<accession>A0A239IHI3</accession>
<evidence type="ECO:0000259" key="2">
    <source>
        <dbReference type="Pfam" id="PF11796"/>
    </source>
</evidence>
<evidence type="ECO:0000313" key="4">
    <source>
        <dbReference type="Proteomes" id="UP000198415"/>
    </source>
</evidence>
<organism evidence="3 4">
    <name type="scientific">Actinoplanes regularis</name>
    <dbReference type="NCBI Taxonomy" id="52697"/>
    <lineage>
        <taxon>Bacteria</taxon>
        <taxon>Bacillati</taxon>
        <taxon>Actinomycetota</taxon>
        <taxon>Actinomycetes</taxon>
        <taxon>Micromonosporales</taxon>
        <taxon>Micromonosporaceae</taxon>
        <taxon>Actinoplanes</taxon>
    </lineage>
</organism>
<dbReference type="NCBIfam" id="TIGR02679">
    <property type="entry name" value="TIGR02679 family protein"/>
    <property type="match status" value="1"/>
</dbReference>
<dbReference type="AlphaFoldDB" id="A0A239IHI3"/>
<dbReference type="InterPro" id="IPR024465">
    <property type="entry name" value="DUF2399"/>
</dbReference>
<dbReference type="Pfam" id="PF09664">
    <property type="entry name" value="DUF2399"/>
    <property type="match status" value="1"/>
</dbReference>
<dbReference type="InterPro" id="IPR024466">
    <property type="entry name" value="CHP02679_N"/>
</dbReference>
<keyword evidence="4" id="KW-1185">Reference proteome</keyword>
<protein>
    <submittedName>
        <fullName evidence="3">TIGR02679 family protein</fullName>
    </submittedName>
</protein>
<proteinExistence type="predicted"/>
<evidence type="ECO:0000259" key="1">
    <source>
        <dbReference type="Pfam" id="PF09664"/>
    </source>
</evidence>
<evidence type="ECO:0000313" key="3">
    <source>
        <dbReference type="EMBL" id="SNS92718.1"/>
    </source>
</evidence>
<sequence>MTGIEGTLPPALRAYLSVPGLAPVWSAARSRLERNGLQPTGGITADLDHSAAEQLSGLLGETVTPGAGRRIRLADLDKALRRSSGGRGLVSVLETLDGRTVVDRRAARDRDHADWAEVWQRLDHALREAGLAGAAWVPGWIAALKRGGILTRAGSVAAGQALDSAVAGLALLLEAAPGPEHIWELAALASRVTGTAHGFDETTLASSVLLRAAAQALDRPVPESAAERRELWGALGVATDMLSGTVLSWQVRPPGRDSWSAMMRDRADLGLITHLTLHELAVAGSASWLPAGQVVSVCENPQVMQAAVRAATAAPLLCLSGNPASVGTQLLRRLIAAGNPVRYHGDFDWPGVAIAGRVLEQGARPWRMFAEDYTGAVAELDAAHAVALVGRPAPTPWDPGLAAAMSAHGLAIHEEFVLLDLLGDLEVR</sequence>
<dbReference type="Pfam" id="PF11796">
    <property type="entry name" value="DUF3323"/>
    <property type="match status" value="1"/>
</dbReference>
<gene>
    <name evidence="3" type="ORF">SAMN06264365_12913</name>
</gene>
<dbReference type="OrthoDB" id="8188786at2"/>
<feature type="domain" description="DUF2399" evidence="1">
    <location>
        <begin position="273"/>
        <end position="425"/>
    </location>
</feature>
<dbReference type="InterPro" id="IPR013495">
    <property type="entry name" value="CHP02679"/>
</dbReference>
<dbReference type="RefSeq" id="WP_089298555.1">
    <property type="nucleotide sequence ID" value="NZ_BOMU01000112.1"/>
</dbReference>
<name>A0A239IHI3_9ACTN</name>
<reference evidence="3 4" key="1">
    <citation type="submission" date="2017-06" db="EMBL/GenBank/DDBJ databases">
        <authorList>
            <person name="Kim H.J."/>
            <person name="Triplett B.A."/>
        </authorList>
    </citation>
    <scope>NUCLEOTIDE SEQUENCE [LARGE SCALE GENOMIC DNA]</scope>
    <source>
        <strain evidence="3 4">DSM 43151</strain>
    </source>
</reference>
<feature type="domain" description="Conserved hypothetical protein CHP02679 N terminus" evidence="2">
    <location>
        <begin position="46"/>
        <end position="252"/>
    </location>
</feature>
<dbReference type="Proteomes" id="UP000198415">
    <property type="component" value="Unassembled WGS sequence"/>
</dbReference>
<dbReference type="EMBL" id="FZNR01000029">
    <property type="protein sequence ID" value="SNS92718.1"/>
    <property type="molecule type" value="Genomic_DNA"/>
</dbReference>